<reference evidence="2" key="2">
    <citation type="submission" date="2022-01" db="EMBL/GenBank/DDBJ databases">
        <authorList>
            <person name="Zivanovic Y."/>
            <person name="Moreira D."/>
            <person name="Lopez-Garcia P."/>
        </authorList>
    </citation>
    <scope>NUCLEOTIDE SEQUENCE</scope>
    <source>
        <strain evidence="2">G9</strain>
    </source>
</reference>
<dbReference type="EMBL" id="JAKKUT010000002">
    <property type="protein sequence ID" value="MDG2990762.1"/>
    <property type="molecule type" value="Genomic_DNA"/>
</dbReference>
<gene>
    <name evidence="2" type="ORF">L3556_07440</name>
</gene>
<evidence type="ECO:0000259" key="1">
    <source>
        <dbReference type="Pfam" id="PF26500"/>
    </source>
</evidence>
<proteinExistence type="predicted"/>
<reference evidence="2" key="1">
    <citation type="journal article" date="2022" name="Genome Biol. Evol.">
        <title>A New Gene Family Diagnostic for Intracellular Biomineralization of Amorphous Ca Carbonates by Cyanobacteria.</title>
        <authorList>
            <person name="Benzerara K."/>
            <person name="Duprat E."/>
            <person name="Bitard-Feildel T."/>
            <person name="Caumes G."/>
            <person name="Cassier-Chauvat C."/>
            <person name="Chauvat F."/>
            <person name="Dezi M."/>
            <person name="Diop S.I."/>
            <person name="Gaschignard G."/>
            <person name="Gorgen S."/>
            <person name="Gugger M."/>
            <person name="Lopez-Garcia P."/>
            <person name="Millet M."/>
            <person name="Skouri-Panet F."/>
            <person name="Moreira D."/>
            <person name="Callebaut I."/>
        </authorList>
    </citation>
    <scope>NUCLEOTIDE SEQUENCE</scope>
    <source>
        <strain evidence="2">G9</strain>
    </source>
</reference>
<protein>
    <recommendedName>
        <fullName evidence="1">DUF8166 domain-containing protein</fullName>
    </recommendedName>
</protein>
<evidence type="ECO:0000313" key="3">
    <source>
        <dbReference type="Proteomes" id="UP001154265"/>
    </source>
</evidence>
<dbReference type="Proteomes" id="UP001154265">
    <property type="component" value="Unassembled WGS sequence"/>
</dbReference>
<accession>A0ABT6EY73</accession>
<dbReference type="InterPro" id="IPR058479">
    <property type="entry name" value="DUF8166"/>
</dbReference>
<organism evidence="2 3">
    <name type="scientific">Candidatus Synechococcus calcipolaris G9</name>
    <dbReference type="NCBI Taxonomy" id="1497997"/>
    <lineage>
        <taxon>Bacteria</taxon>
        <taxon>Bacillati</taxon>
        <taxon>Cyanobacteriota</taxon>
        <taxon>Cyanophyceae</taxon>
        <taxon>Synechococcales</taxon>
        <taxon>Synechococcaceae</taxon>
        <taxon>Synechococcus</taxon>
    </lineage>
</organism>
<comment type="caution">
    <text evidence="2">The sequence shown here is derived from an EMBL/GenBank/DDBJ whole genome shotgun (WGS) entry which is preliminary data.</text>
</comment>
<sequence length="205" mass="22821">MNHSEPCRLGKIVKSNSHCDYIAQIDDSLEVISPPQPEDYGFGSFVKLEDSQRHWAIGVIYNSQLLNPQFNSTSPRLSSEPDATFTPDLIYETRTLLWIVLIGTIVTSPDGQRYGEQGIPAAVVPVNTPVWQLSQDDLRVFHHNAKGQAQCCYYAHLLNSGGSYASPLVSQILGTITPLFQPSDRRALEILSKELAWQHTLGSLR</sequence>
<name>A0ABT6EY73_9SYNE</name>
<feature type="domain" description="DUF8166" evidence="1">
    <location>
        <begin position="4"/>
        <end position="201"/>
    </location>
</feature>
<evidence type="ECO:0000313" key="2">
    <source>
        <dbReference type="EMBL" id="MDG2990762.1"/>
    </source>
</evidence>
<dbReference type="RefSeq" id="WP_277866660.1">
    <property type="nucleotide sequence ID" value="NZ_JAKKUT010000002.1"/>
</dbReference>
<keyword evidence="3" id="KW-1185">Reference proteome</keyword>
<dbReference type="Pfam" id="PF26500">
    <property type="entry name" value="DUF8166"/>
    <property type="match status" value="1"/>
</dbReference>